<dbReference type="AlphaFoldDB" id="A0A382UNS6"/>
<dbReference type="InterPro" id="IPR007325">
    <property type="entry name" value="KFase/CYL"/>
</dbReference>
<accession>A0A382UNS6</accession>
<evidence type="ECO:0008006" key="2">
    <source>
        <dbReference type="Google" id="ProtNLM"/>
    </source>
</evidence>
<protein>
    <recommendedName>
        <fullName evidence="2">Cyclase</fullName>
    </recommendedName>
</protein>
<dbReference type="InterPro" id="IPR037175">
    <property type="entry name" value="KFase_sf"/>
</dbReference>
<dbReference type="GO" id="GO:0004061">
    <property type="term" value="F:arylformamidase activity"/>
    <property type="evidence" value="ECO:0007669"/>
    <property type="project" value="InterPro"/>
</dbReference>
<evidence type="ECO:0000313" key="1">
    <source>
        <dbReference type="EMBL" id="SVD35842.1"/>
    </source>
</evidence>
<name>A0A382UNS6_9ZZZZ</name>
<dbReference type="Gene3D" id="3.50.30.50">
    <property type="entry name" value="Putative cyclase"/>
    <property type="match status" value="1"/>
</dbReference>
<proteinExistence type="predicted"/>
<dbReference type="Pfam" id="PF04199">
    <property type="entry name" value="Cyclase"/>
    <property type="match status" value="1"/>
</dbReference>
<dbReference type="PANTHER" id="PTHR31118:SF12">
    <property type="entry name" value="CYCLASE-LIKE PROTEIN 2"/>
    <property type="match status" value="1"/>
</dbReference>
<dbReference type="GO" id="GO:0019441">
    <property type="term" value="P:L-tryptophan catabolic process to kynurenine"/>
    <property type="evidence" value="ECO:0007669"/>
    <property type="project" value="InterPro"/>
</dbReference>
<gene>
    <name evidence="1" type="ORF">METZ01_LOCUS388696</name>
</gene>
<reference evidence="1" key="1">
    <citation type="submission" date="2018-05" db="EMBL/GenBank/DDBJ databases">
        <authorList>
            <person name="Lanie J.A."/>
            <person name="Ng W.-L."/>
            <person name="Kazmierczak K.M."/>
            <person name="Andrzejewski T.M."/>
            <person name="Davidsen T.M."/>
            <person name="Wayne K.J."/>
            <person name="Tettelin H."/>
            <person name="Glass J.I."/>
            <person name="Rusch D."/>
            <person name="Podicherti R."/>
            <person name="Tsui H.-C.T."/>
            <person name="Winkler M.E."/>
        </authorList>
    </citation>
    <scope>NUCLEOTIDE SEQUENCE</scope>
</reference>
<dbReference type="EMBL" id="UINC01145606">
    <property type="protein sequence ID" value="SVD35842.1"/>
    <property type="molecule type" value="Genomic_DNA"/>
</dbReference>
<dbReference type="PANTHER" id="PTHR31118">
    <property type="entry name" value="CYCLASE-LIKE PROTEIN 2"/>
    <property type="match status" value="1"/>
</dbReference>
<dbReference type="SUPFAM" id="SSF102198">
    <property type="entry name" value="Putative cyclase"/>
    <property type="match status" value="1"/>
</dbReference>
<sequence>MSNDGLLSQLLGGIIGGGIRVVDLTMTLQPNVPTIVMPPEFGQSWPFRMEEISRYDHRGPFCYWNNLSCGEHTGTHFDAPIHWVSGKDLPENATDTIPPEKFLAHACVIDCSVQADDDPDFLLTQDFIEGWEDENGKIPPRSWLLMRTDWSLKPDPVAYMNMGEDGAHTPGPHENLIPWLIEERDVIGFGCEAVGTDAGQAGHFNVPYPCHYFMHGNNRFGLPALTNLDVLPPQGALLITPPLKIRQGSGSPARGLALVEN</sequence>
<organism evidence="1">
    <name type="scientific">marine metagenome</name>
    <dbReference type="NCBI Taxonomy" id="408172"/>
    <lineage>
        <taxon>unclassified sequences</taxon>
        <taxon>metagenomes</taxon>
        <taxon>ecological metagenomes</taxon>
    </lineage>
</organism>